<dbReference type="InterPro" id="IPR005227">
    <property type="entry name" value="YqgF"/>
</dbReference>
<feature type="domain" description="YqgF/RNase H-like" evidence="6">
    <location>
        <begin position="4"/>
        <end position="104"/>
    </location>
</feature>
<evidence type="ECO:0000256" key="3">
    <source>
        <dbReference type="ARBA" id="ARBA00022722"/>
    </source>
</evidence>
<dbReference type="InterPro" id="IPR012337">
    <property type="entry name" value="RNaseH-like_sf"/>
</dbReference>
<dbReference type="EMBL" id="JACPUR010000002">
    <property type="protein sequence ID" value="MBI3126334.1"/>
    <property type="molecule type" value="Genomic_DNA"/>
</dbReference>
<dbReference type="HAMAP" id="MF_00651">
    <property type="entry name" value="Nuclease_YqgF"/>
    <property type="match status" value="1"/>
</dbReference>
<evidence type="ECO:0000313" key="7">
    <source>
        <dbReference type="EMBL" id="MBI3126334.1"/>
    </source>
</evidence>
<dbReference type="Proteomes" id="UP000782312">
    <property type="component" value="Unassembled WGS sequence"/>
</dbReference>
<keyword evidence="3 5" id="KW-0540">Nuclease</keyword>
<comment type="function">
    <text evidence="5">Could be a nuclease involved in processing of the 5'-end of pre-16S rRNA.</text>
</comment>
<dbReference type="SMART" id="SM00732">
    <property type="entry name" value="YqgFc"/>
    <property type="match status" value="1"/>
</dbReference>
<evidence type="ECO:0000256" key="2">
    <source>
        <dbReference type="ARBA" id="ARBA00022517"/>
    </source>
</evidence>
<evidence type="ECO:0000256" key="5">
    <source>
        <dbReference type="HAMAP-Rule" id="MF_00651"/>
    </source>
</evidence>
<accession>A0A932HZ27</accession>
<dbReference type="PANTHER" id="PTHR33317:SF4">
    <property type="entry name" value="POLYNUCLEOTIDYL TRANSFERASE, RIBONUCLEASE H-LIKE SUPERFAMILY PROTEIN"/>
    <property type="match status" value="1"/>
</dbReference>
<evidence type="ECO:0000313" key="8">
    <source>
        <dbReference type="Proteomes" id="UP000782312"/>
    </source>
</evidence>
<dbReference type="Pfam" id="PF03652">
    <property type="entry name" value="RuvX"/>
    <property type="match status" value="1"/>
</dbReference>
<proteinExistence type="inferred from homology"/>
<comment type="caution">
    <text evidence="7">The sequence shown here is derived from an EMBL/GenBank/DDBJ whole genome shotgun (WGS) entry which is preliminary data.</text>
</comment>
<dbReference type="InterPro" id="IPR037027">
    <property type="entry name" value="YqgF/RNaseH-like_dom_sf"/>
</dbReference>
<dbReference type="GO" id="GO:0005829">
    <property type="term" value="C:cytosol"/>
    <property type="evidence" value="ECO:0007669"/>
    <property type="project" value="TreeGrafter"/>
</dbReference>
<keyword evidence="2 5" id="KW-0690">Ribosome biogenesis</keyword>
<dbReference type="PANTHER" id="PTHR33317">
    <property type="entry name" value="POLYNUCLEOTIDYL TRANSFERASE, RIBONUCLEASE H-LIKE SUPERFAMILY PROTEIN"/>
    <property type="match status" value="1"/>
</dbReference>
<protein>
    <recommendedName>
        <fullName evidence="5">Putative pre-16S rRNA nuclease</fullName>
        <ecNumber evidence="5">3.1.-.-</ecNumber>
    </recommendedName>
</protein>
<dbReference type="SUPFAM" id="SSF53098">
    <property type="entry name" value="Ribonuclease H-like"/>
    <property type="match status" value="1"/>
</dbReference>
<dbReference type="GO" id="GO:0004518">
    <property type="term" value="F:nuclease activity"/>
    <property type="evidence" value="ECO:0007669"/>
    <property type="project" value="UniProtKB-KW"/>
</dbReference>
<comment type="similarity">
    <text evidence="5">Belongs to the YqgF HJR family.</text>
</comment>
<organism evidence="7 8">
    <name type="scientific">Tectimicrobiota bacterium</name>
    <dbReference type="NCBI Taxonomy" id="2528274"/>
    <lineage>
        <taxon>Bacteria</taxon>
        <taxon>Pseudomonadati</taxon>
        <taxon>Nitrospinota/Tectimicrobiota group</taxon>
        <taxon>Candidatus Tectimicrobiota</taxon>
    </lineage>
</organism>
<keyword evidence="4 5" id="KW-0378">Hydrolase</keyword>
<dbReference type="EC" id="3.1.-.-" evidence="5"/>
<gene>
    <name evidence="7" type="primary">ruvX</name>
    <name evidence="7" type="ORF">HYZ11_01855</name>
</gene>
<comment type="subcellular location">
    <subcellularLocation>
        <location evidence="5">Cytoplasm</location>
    </subcellularLocation>
</comment>
<name>A0A932HZ27_UNCTE</name>
<dbReference type="AlphaFoldDB" id="A0A932HZ27"/>
<evidence type="ECO:0000256" key="4">
    <source>
        <dbReference type="ARBA" id="ARBA00022801"/>
    </source>
</evidence>
<evidence type="ECO:0000259" key="6">
    <source>
        <dbReference type="SMART" id="SM00732"/>
    </source>
</evidence>
<evidence type="ECO:0000256" key="1">
    <source>
        <dbReference type="ARBA" id="ARBA00022490"/>
    </source>
</evidence>
<dbReference type="CDD" id="cd16964">
    <property type="entry name" value="YqgF"/>
    <property type="match status" value="1"/>
</dbReference>
<reference evidence="7" key="1">
    <citation type="submission" date="2020-07" db="EMBL/GenBank/DDBJ databases">
        <title>Huge and variable diversity of episymbiotic CPR bacteria and DPANN archaea in groundwater ecosystems.</title>
        <authorList>
            <person name="He C.Y."/>
            <person name="Keren R."/>
            <person name="Whittaker M."/>
            <person name="Farag I.F."/>
            <person name="Doudna J."/>
            <person name="Cate J.H.D."/>
            <person name="Banfield J.F."/>
        </authorList>
    </citation>
    <scope>NUCLEOTIDE SEQUENCE</scope>
    <source>
        <strain evidence="7">NC_groundwater_763_Ag_S-0.2um_68_21</strain>
    </source>
</reference>
<dbReference type="NCBIfam" id="TIGR00250">
    <property type="entry name" value="RNAse_H_YqgF"/>
    <property type="match status" value="1"/>
</dbReference>
<dbReference type="InterPro" id="IPR006641">
    <property type="entry name" value="YqgF/RNaseH-like_dom"/>
</dbReference>
<sequence>MSQGRILGVDYGERRVGLALSDPLGLTAQPLAQVERRDDAGLAGAIGLLLEPHEVERVVVGVPLGLSGADSAQTKRTRRFIALLRRSLPVPVQGWDERLSTAHADQALAEMQVKPSRRAERRDMMAAQLILQGYLDRRRAAASRP</sequence>
<keyword evidence="1 5" id="KW-0963">Cytoplasm</keyword>
<dbReference type="GO" id="GO:0000967">
    <property type="term" value="P:rRNA 5'-end processing"/>
    <property type="evidence" value="ECO:0007669"/>
    <property type="project" value="UniProtKB-UniRule"/>
</dbReference>
<dbReference type="GO" id="GO:0016788">
    <property type="term" value="F:hydrolase activity, acting on ester bonds"/>
    <property type="evidence" value="ECO:0007669"/>
    <property type="project" value="UniProtKB-UniRule"/>
</dbReference>
<dbReference type="Gene3D" id="3.30.420.140">
    <property type="entry name" value="YqgF/RNase H-like domain"/>
    <property type="match status" value="1"/>
</dbReference>